<gene>
    <name evidence="1" type="ORF">RDB_LOCUS69256</name>
</gene>
<accession>A0A8H3AUL7</accession>
<protein>
    <submittedName>
        <fullName evidence="1">Uncharacterized protein</fullName>
    </submittedName>
</protein>
<proteinExistence type="predicted"/>
<organism evidence="1 2">
    <name type="scientific">Rhizoctonia solani</name>
    <dbReference type="NCBI Taxonomy" id="456999"/>
    <lineage>
        <taxon>Eukaryota</taxon>
        <taxon>Fungi</taxon>
        <taxon>Dikarya</taxon>
        <taxon>Basidiomycota</taxon>
        <taxon>Agaricomycotina</taxon>
        <taxon>Agaricomycetes</taxon>
        <taxon>Cantharellales</taxon>
        <taxon>Ceratobasidiaceae</taxon>
        <taxon>Rhizoctonia</taxon>
    </lineage>
</organism>
<reference evidence="1" key="1">
    <citation type="submission" date="2021-01" db="EMBL/GenBank/DDBJ databases">
        <authorList>
            <person name="Kaushik A."/>
        </authorList>
    </citation>
    <scope>NUCLEOTIDE SEQUENCE</scope>
    <source>
        <strain evidence="1">AG1-1B</strain>
    </source>
</reference>
<dbReference type="AlphaFoldDB" id="A0A8H3AUL7"/>
<sequence>MNTLGAYTSYPVQSTANPFALFGVAQSPRETCEAYRTAELEILAKRTKRSPAALKYDDLSLETKSDKSSYATISESRKSSFAAHVKTFMDDPASFSNMLSRPEFAIGILPTLRHGPSGTVSSGRDSIGI</sequence>
<comment type="caution">
    <text evidence="1">The sequence shown here is derived from an EMBL/GenBank/DDBJ whole genome shotgun (WGS) entry which is preliminary data.</text>
</comment>
<dbReference type="EMBL" id="CAJMWQ010001203">
    <property type="protein sequence ID" value="CAE6440395.1"/>
    <property type="molecule type" value="Genomic_DNA"/>
</dbReference>
<evidence type="ECO:0000313" key="2">
    <source>
        <dbReference type="Proteomes" id="UP000663826"/>
    </source>
</evidence>
<evidence type="ECO:0000313" key="1">
    <source>
        <dbReference type="EMBL" id="CAE6440395.1"/>
    </source>
</evidence>
<name>A0A8H3AUL7_9AGAM</name>
<dbReference type="Proteomes" id="UP000663826">
    <property type="component" value="Unassembled WGS sequence"/>
</dbReference>